<dbReference type="Proteomes" id="UP000534294">
    <property type="component" value="Unassembled WGS sequence"/>
</dbReference>
<comment type="similarity">
    <text evidence="1">Belongs to the LysR transcriptional regulatory family.</text>
</comment>
<evidence type="ECO:0000256" key="1">
    <source>
        <dbReference type="ARBA" id="ARBA00009437"/>
    </source>
</evidence>
<dbReference type="PANTHER" id="PTHR30126:SF98">
    <property type="entry name" value="HTH-TYPE TRANSCRIPTIONAL ACTIVATOR BAUR"/>
    <property type="match status" value="1"/>
</dbReference>
<dbReference type="SUPFAM" id="SSF53850">
    <property type="entry name" value="Periplasmic binding protein-like II"/>
    <property type="match status" value="1"/>
</dbReference>
<dbReference type="EMBL" id="JACHIF010000002">
    <property type="protein sequence ID" value="MBB5037353.1"/>
    <property type="molecule type" value="Genomic_DNA"/>
</dbReference>
<dbReference type="GO" id="GO:0003700">
    <property type="term" value="F:DNA-binding transcription factor activity"/>
    <property type="evidence" value="ECO:0007669"/>
    <property type="project" value="InterPro"/>
</dbReference>
<dbReference type="Pfam" id="PF00126">
    <property type="entry name" value="HTH_1"/>
    <property type="match status" value="1"/>
</dbReference>
<dbReference type="PANTHER" id="PTHR30126">
    <property type="entry name" value="HTH-TYPE TRANSCRIPTIONAL REGULATOR"/>
    <property type="match status" value="1"/>
</dbReference>
<keyword evidence="4" id="KW-0804">Transcription</keyword>
<dbReference type="InterPro" id="IPR036390">
    <property type="entry name" value="WH_DNA-bd_sf"/>
</dbReference>
<dbReference type="Pfam" id="PF03466">
    <property type="entry name" value="LysR_substrate"/>
    <property type="match status" value="1"/>
</dbReference>
<dbReference type="PRINTS" id="PR00039">
    <property type="entry name" value="HTHLYSR"/>
</dbReference>
<evidence type="ECO:0000313" key="6">
    <source>
        <dbReference type="EMBL" id="MBB5037353.1"/>
    </source>
</evidence>
<dbReference type="SUPFAM" id="SSF46785">
    <property type="entry name" value="Winged helix' DNA-binding domain"/>
    <property type="match status" value="1"/>
</dbReference>
<keyword evidence="7" id="KW-1185">Reference proteome</keyword>
<dbReference type="GO" id="GO:0000976">
    <property type="term" value="F:transcription cis-regulatory region binding"/>
    <property type="evidence" value="ECO:0007669"/>
    <property type="project" value="TreeGrafter"/>
</dbReference>
<evidence type="ECO:0000256" key="3">
    <source>
        <dbReference type="ARBA" id="ARBA00023125"/>
    </source>
</evidence>
<evidence type="ECO:0000259" key="5">
    <source>
        <dbReference type="PROSITE" id="PS50931"/>
    </source>
</evidence>
<dbReference type="Gene3D" id="1.10.10.10">
    <property type="entry name" value="Winged helix-like DNA-binding domain superfamily/Winged helix DNA-binding domain"/>
    <property type="match status" value="1"/>
</dbReference>
<evidence type="ECO:0000313" key="7">
    <source>
        <dbReference type="Proteomes" id="UP000534294"/>
    </source>
</evidence>
<reference evidence="6 7" key="1">
    <citation type="submission" date="2020-08" db="EMBL/GenBank/DDBJ databases">
        <title>Genomic Encyclopedia of Type Strains, Phase IV (KMG-IV): sequencing the most valuable type-strain genomes for metagenomic binning, comparative biology and taxonomic classification.</title>
        <authorList>
            <person name="Goeker M."/>
        </authorList>
    </citation>
    <scope>NUCLEOTIDE SEQUENCE [LARGE SCALE GENOMIC DNA]</scope>
    <source>
        <strain evidence="6 7">DSM 12251</strain>
    </source>
</reference>
<keyword evidence="2" id="KW-0805">Transcription regulation</keyword>
<proteinExistence type="inferred from homology"/>
<gene>
    <name evidence="6" type="ORF">HNQ64_001595</name>
</gene>
<dbReference type="AlphaFoldDB" id="A0A7W8DPE6"/>
<dbReference type="InterPro" id="IPR000847">
    <property type="entry name" value="LysR_HTH_N"/>
</dbReference>
<dbReference type="InterPro" id="IPR036388">
    <property type="entry name" value="WH-like_DNA-bd_sf"/>
</dbReference>
<keyword evidence="3" id="KW-0238">DNA-binding</keyword>
<protein>
    <submittedName>
        <fullName evidence="6">LysR family transcriptional activator of nhaA</fullName>
    </submittedName>
</protein>
<dbReference type="PROSITE" id="PS50931">
    <property type="entry name" value="HTH_LYSR"/>
    <property type="match status" value="1"/>
</dbReference>
<accession>A0A7W8DPE6</accession>
<evidence type="ECO:0000256" key="4">
    <source>
        <dbReference type="ARBA" id="ARBA00023163"/>
    </source>
</evidence>
<dbReference type="RefSeq" id="WP_184207159.1">
    <property type="nucleotide sequence ID" value="NZ_JACHIF010000002.1"/>
</dbReference>
<dbReference type="InterPro" id="IPR005119">
    <property type="entry name" value="LysR_subst-bd"/>
</dbReference>
<feature type="domain" description="HTH lysR-type" evidence="5">
    <location>
        <begin position="4"/>
        <end position="61"/>
    </location>
</feature>
<comment type="caution">
    <text evidence="6">The sequence shown here is derived from an EMBL/GenBank/DDBJ whole genome shotgun (WGS) entry which is preliminary data.</text>
</comment>
<dbReference type="FunFam" id="1.10.10.10:FF:000001">
    <property type="entry name" value="LysR family transcriptional regulator"/>
    <property type="match status" value="1"/>
</dbReference>
<organism evidence="6 7">
    <name type="scientific">Prosthecobacter dejongeii</name>
    <dbReference type="NCBI Taxonomy" id="48465"/>
    <lineage>
        <taxon>Bacteria</taxon>
        <taxon>Pseudomonadati</taxon>
        <taxon>Verrucomicrobiota</taxon>
        <taxon>Verrucomicrobiia</taxon>
        <taxon>Verrucomicrobiales</taxon>
        <taxon>Verrucomicrobiaceae</taxon>
        <taxon>Prosthecobacter</taxon>
    </lineage>
</organism>
<dbReference type="Gene3D" id="3.40.190.290">
    <property type="match status" value="1"/>
</dbReference>
<evidence type="ECO:0000256" key="2">
    <source>
        <dbReference type="ARBA" id="ARBA00023015"/>
    </source>
</evidence>
<name>A0A7W8DPE6_9BACT</name>
<sequence>MSFLNYHHLRYFRAIATEGSLTKAARHLKISQSALSVQLRSLEENLGQSLFERKHKALVLTESGRIALEYADSIFRSGEELADLLQNRASRSRSFLRVGAVANLSRNFQLTFLRPLIGREEVELIIHSGTLRELLMQLQNHTLDVVLSNTPVRRDAETGWHSHLLDEQSVSLVGHKTRRMKPFRFPDDLKTTPIVLPSLESSIRTAFDVLMDQTGIRPIIAAEVDDMAMLRLMARETKGVTLVPPVVVKDELENGTLVERHHFPQIKETFYAITPSRRFPNLILRELLTKKK</sequence>